<name>A0ABT9MR00_9ACTN</name>
<evidence type="ECO:0000313" key="1">
    <source>
        <dbReference type="EMBL" id="MDP9793857.1"/>
    </source>
</evidence>
<keyword evidence="2" id="KW-1185">Reference proteome</keyword>
<sequence>MTSDVDGSDAATGAAAEAAAGLPAGACGPHHAGSGKMSFEGLIFGVRLSFEGLILGGSPSQL</sequence>
<evidence type="ECO:0000313" key="2">
    <source>
        <dbReference type="Proteomes" id="UP001240984"/>
    </source>
</evidence>
<organism evidence="1 2">
    <name type="scientific">Catenuloplanes nepalensis</name>
    <dbReference type="NCBI Taxonomy" id="587533"/>
    <lineage>
        <taxon>Bacteria</taxon>
        <taxon>Bacillati</taxon>
        <taxon>Actinomycetota</taxon>
        <taxon>Actinomycetes</taxon>
        <taxon>Micromonosporales</taxon>
        <taxon>Micromonosporaceae</taxon>
        <taxon>Catenuloplanes</taxon>
    </lineage>
</organism>
<reference evidence="1 2" key="1">
    <citation type="submission" date="2023-07" db="EMBL/GenBank/DDBJ databases">
        <title>Sequencing the genomes of 1000 actinobacteria strains.</title>
        <authorList>
            <person name="Klenk H.-P."/>
        </authorList>
    </citation>
    <scope>NUCLEOTIDE SEQUENCE [LARGE SCALE GENOMIC DNA]</scope>
    <source>
        <strain evidence="1 2">DSM 44710</strain>
    </source>
</reference>
<dbReference type="RefSeq" id="WP_306828949.1">
    <property type="nucleotide sequence ID" value="NZ_JAUSRA010000001.1"/>
</dbReference>
<accession>A0ABT9MR00</accession>
<comment type="caution">
    <text evidence="1">The sequence shown here is derived from an EMBL/GenBank/DDBJ whole genome shotgun (WGS) entry which is preliminary data.</text>
</comment>
<proteinExistence type="predicted"/>
<dbReference type="EMBL" id="JAUSRA010000001">
    <property type="protein sequence ID" value="MDP9793857.1"/>
    <property type="molecule type" value="Genomic_DNA"/>
</dbReference>
<dbReference type="Proteomes" id="UP001240984">
    <property type="component" value="Unassembled WGS sequence"/>
</dbReference>
<protein>
    <submittedName>
        <fullName evidence="1">Uncharacterized protein</fullName>
    </submittedName>
</protein>
<gene>
    <name evidence="1" type="ORF">J2S43_002369</name>
</gene>